<accession>A0ACB8A2Q0</accession>
<dbReference type="Proteomes" id="UP000790377">
    <property type="component" value="Unassembled WGS sequence"/>
</dbReference>
<dbReference type="EMBL" id="MU267902">
    <property type="protein sequence ID" value="KAH7907469.1"/>
    <property type="molecule type" value="Genomic_DNA"/>
</dbReference>
<organism evidence="1 2">
    <name type="scientific">Hygrophoropsis aurantiaca</name>
    <dbReference type="NCBI Taxonomy" id="72124"/>
    <lineage>
        <taxon>Eukaryota</taxon>
        <taxon>Fungi</taxon>
        <taxon>Dikarya</taxon>
        <taxon>Basidiomycota</taxon>
        <taxon>Agaricomycotina</taxon>
        <taxon>Agaricomycetes</taxon>
        <taxon>Agaricomycetidae</taxon>
        <taxon>Boletales</taxon>
        <taxon>Coniophorineae</taxon>
        <taxon>Hygrophoropsidaceae</taxon>
        <taxon>Hygrophoropsis</taxon>
    </lineage>
</organism>
<reference evidence="1" key="1">
    <citation type="journal article" date="2021" name="New Phytol.">
        <title>Evolutionary innovations through gain and loss of genes in the ectomycorrhizal Boletales.</title>
        <authorList>
            <person name="Wu G."/>
            <person name="Miyauchi S."/>
            <person name="Morin E."/>
            <person name="Kuo A."/>
            <person name="Drula E."/>
            <person name="Varga T."/>
            <person name="Kohler A."/>
            <person name="Feng B."/>
            <person name="Cao Y."/>
            <person name="Lipzen A."/>
            <person name="Daum C."/>
            <person name="Hundley H."/>
            <person name="Pangilinan J."/>
            <person name="Johnson J."/>
            <person name="Barry K."/>
            <person name="LaButti K."/>
            <person name="Ng V."/>
            <person name="Ahrendt S."/>
            <person name="Min B."/>
            <person name="Choi I.G."/>
            <person name="Park H."/>
            <person name="Plett J.M."/>
            <person name="Magnuson J."/>
            <person name="Spatafora J.W."/>
            <person name="Nagy L.G."/>
            <person name="Henrissat B."/>
            <person name="Grigoriev I.V."/>
            <person name="Yang Z.L."/>
            <person name="Xu J."/>
            <person name="Martin F.M."/>
        </authorList>
    </citation>
    <scope>NUCLEOTIDE SEQUENCE</scope>
    <source>
        <strain evidence="1">ATCC 28755</strain>
    </source>
</reference>
<comment type="caution">
    <text evidence="1">The sequence shown here is derived from an EMBL/GenBank/DDBJ whole genome shotgun (WGS) entry which is preliminary data.</text>
</comment>
<gene>
    <name evidence="1" type="ORF">BJ138DRAFT_1160083</name>
</gene>
<name>A0ACB8A2Q0_9AGAM</name>
<protein>
    <submittedName>
        <fullName evidence="1">Uncharacterized protein</fullName>
    </submittedName>
</protein>
<keyword evidence="2" id="KW-1185">Reference proteome</keyword>
<evidence type="ECO:0000313" key="1">
    <source>
        <dbReference type="EMBL" id="KAH7907469.1"/>
    </source>
</evidence>
<proteinExistence type="predicted"/>
<sequence>MANPPRSFLIPANLGDIKDYDLNEMMIDQYNGSSFKKGEMYLRLSMKQLNELREISRKAQVDLRQEQRDLRLRWDRLEIQRTKLSEARDTGQINLWKQMSTAYACRQFRKSTHNLVRLIAQTSDTIRRGVLSVESIHLSRLTPGNMPRGRVAGIAVSEEELDRVFEDTTNTTNSSNPFVDPSEGSTAARVSSDRSTGGSTPISNSDMESSTNQNGSIVNNYYNNSYNNSLIALDSTITNPTINSAGGNNQGAVTHAVVINATQSVAAVAVSPNAAS</sequence>
<evidence type="ECO:0000313" key="2">
    <source>
        <dbReference type="Proteomes" id="UP000790377"/>
    </source>
</evidence>